<feature type="active site" description="Nucleophile" evidence="1">
    <location>
        <position position="91"/>
    </location>
</feature>
<dbReference type="PANTHER" id="PTHR11686">
    <property type="entry name" value="GAMMA GLUTAMYL TRANSPEPTIDASE"/>
    <property type="match status" value="1"/>
</dbReference>
<dbReference type="Proteomes" id="UP000218209">
    <property type="component" value="Unassembled WGS sequence"/>
</dbReference>
<sequence>MQIGPPPTAKRCIFTALIGGRAGHRCARHAFWSARGCGHRRCRSIPLGGQQLLSNAAVAAVRPLLGVFLTRGPDSYLLVARRPPLPTDGGTTHLSIVDSAGTAMAVTSTINTDFGSAVVSPTSGILLNNEMSDYTLATDGAPVGVNGVESGKCPLSSMSPSVLLGPGGAVVATVGGSGGPRIITAVSQVLLRAILGGEARPAAVTAPRVLHQRVPAVADLEGIVGDIGYACAPALILCLGRRGHMVRTGPVAQVQAIVVGEGRHLVAASDPRKEGGAAAY</sequence>
<dbReference type="InterPro" id="IPR029055">
    <property type="entry name" value="Ntn_hydrolases_N"/>
</dbReference>
<dbReference type="Pfam" id="PF01019">
    <property type="entry name" value="G_glu_transpept"/>
    <property type="match status" value="1"/>
</dbReference>
<dbReference type="Gene3D" id="3.60.20.40">
    <property type="match status" value="1"/>
</dbReference>
<dbReference type="PANTHER" id="PTHR11686:SF9">
    <property type="entry name" value="RE13973P"/>
    <property type="match status" value="1"/>
</dbReference>
<dbReference type="GO" id="GO:0006751">
    <property type="term" value="P:glutathione catabolic process"/>
    <property type="evidence" value="ECO:0007669"/>
    <property type="project" value="InterPro"/>
</dbReference>
<dbReference type="OrthoDB" id="1081007at2759"/>
<feature type="binding site" evidence="2">
    <location>
        <begin position="109"/>
        <end position="111"/>
    </location>
    <ligand>
        <name>L-glutamate</name>
        <dbReference type="ChEBI" id="CHEBI:29985"/>
    </ligand>
</feature>
<evidence type="ECO:0000313" key="3">
    <source>
        <dbReference type="EMBL" id="OSX73241.1"/>
    </source>
</evidence>
<protein>
    <recommendedName>
        <fullName evidence="5">Gamma-glutamyltransferase</fullName>
    </recommendedName>
</protein>
<evidence type="ECO:0008006" key="5">
    <source>
        <dbReference type="Google" id="ProtNLM"/>
    </source>
</evidence>
<evidence type="ECO:0000313" key="4">
    <source>
        <dbReference type="Proteomes" id="UP000218209"/>
    </source>
</evidence>
<dbReference type="GO" id="GO:0036374">
    <property type="term" value="F:glutathione hydrolase activity"/>
    <property type="evidence" value="ECO:0007669"/>
    <property type="project" value="InterPro"/>
</dbReference>
<dbReference type="AlphaFoldDB" id="A0A1X6NXA0"/>
<organism evidence="3 4">
    <name type="scientific">Porphyra umbilicalis</name>
    <name type="common">Purple laver</name>
    <name type="synonym">Red alga</name>
    <dbReference type="NCBI Taxonomy" id="2786"/>
    <lineage>
        <taxon>Eukaryota</taxon>
        <taxon>Rhodophyta</taxon>
        <taxon>Bangiophyceae</taxon>
        <taxon>Bangiales</taxon>
        <taxon>Bangiaceae</taxon>
        <taxon>Porphyra</taxon>
    </lineage>
</organism>
<dbReference type="InterPro" id="IPR000101">
    <property type="entry name" value="GGT_peptidase"/>
</dbReference>
<feature type="binding site" evidence="2">
    <location>
        <begin position="156"/>
        <end position="157"/>
    </location>
    <ligand>
        <name>L-glutamate</name>
        <dbReference type="ChEBI" id="CHEBI:29985"/>
    </ligand>
</feature>
<reference evidence="3 4" key="1">
    <citation type="submission" date="2017-03" db="EMBL/GenBank/DDBJ databases">
        <title>WGS assembly of Porphyra umbilicalis.</title>
        <authorList>
            <person name="Brawley S.H."/>
            <person name="Blouin N.A."/>
            <person name="Ficko-Blean E."/>
            <person name="Wheeler G.L."/>
            <person name="Lohr M."/>
            <person name="Goodson H.V."/>
            <person name="Jenkins J.W."/>
            <person name="Blaby-Haas C.E."/>
            <person name="Helliwell K.E."/>
            <person name="Chan C."/>
            <person name="Marriage T."/>
            <person name="Bhattacharya D."/>
            <person name="Klein A.S."/>
            <person name="Badis Y."/>
            <person name="Brodie J."/>
            <person name="Cao Y."/>
            <person name="Collen J."/>
            <person name="Dittami S.M."/>
            <person name="Gachon C.M."/>
            <person name="Green B.R."/>
            <person name="Karpowicz S."/>
            <person name="Kim J.W."/>
            <person name="Kudahl U."/>
            <person name="Lin S."/>
            <person name="Michel G."/>
            <person name="Mittag M."/>
            <person name="Olson B.J."/>
            <person name="Pangilinan J."/>
            <person name="Peng Y."/>
            <person name="Qiu H."/>
            <person name="Shu S."/>
            <person name="Singer J.T."/>
            <person name="Smith A.G."/>
            <person name="Sprecher B.N."/>
            <person name="Wagner V."/>
            <person name="Wang W."/>
            <person name="Wang Z.-Y."/>
            <person name="Yan J."/>
            <person name="Yarish C."/>
            <person name="Zoeuner-Riek S."/>
            <person name="Zhuang Y."/>
            <person name="Zou Y."/>
            <person name="Lindquist E.A."/>
            <person name="Grimwood J."/>
            <person name="Barry K."/>
            <person name="Rokhsar D.S."/>
            <person name="Schmutz J."/>
            <person name="Stiller J.W."/>
            <person name="Grossman A.R."/>
            <person name="Prochnik S.E."/>
        </authorList>
    </citation>
    <scope>NUCLEOTIDE SEQUENCE [LARGE SCALE GENOMIC DNA]</scope>
    <source>
        <strain evidence="3">4086291</strain>
    </source>
</reference>
<dbReference type="PRINTS" id="PR01210">
    <property type="entry name" value="GGTRANSPTASE"/>
</dbReference>
<accession>A0A1X6NXA0</accession>
<feature type="binding site" evidence="2">
    <location>
        <position position="133"/>
    </location>
    <ligand>
        <name>L-glutamate</name>
        <dbReference type="ChEBI" id="CHEBI:29985"/>
    </ligand>
</feature>
<feature type="binding site" evidence="2">
    <location>
        <position position="179"/>
    </location>
    <ligand>
        <name>L-glutamate</name>
        <dbReference type="ChEBI" id="CHEBI:29985"/>
    </ligand>
</feature>
<dbReference type="InterPro" id="IPR043137">
    <property type="entry name" value="GGT_ssub_C"/>
</dbReference>
<dbReference type="GO" id="GO:0005886">
    <property type="term" value="C:plasma membrane"/>
    <property type="evidence" value="ECO:0007669"/>
    <property type="project" value="TreeGrafter"/>
</dbReference>
<evidence type="ECO:0000256" key="2">
    <source>
        <dbReference type="PIRSR" id="PIRSR600101-2"/>
    </source>
</evidence>
<gene>
    <name evidence="3" type="ORF">BU14_0365s0008</name>
</gene>
<evidence type="ECO:0000256" key="1">
    <source>
        <dbReference type="PIRSR" id="PIRSR600101-1"/>
    </source>
</evidence>
<name>A0A1X6NXA0_PORUM</name>
<keyword evidence="4" id="KW-1185">Reference proteome</keyword>
<proteinExistence type="predicted"/>
<dbReference type="EMBL" id="KV919009">
    <property type="protein sequence ID" value="OSX73241.1"/>
    <property type="molecule type" value="Genomic_DNA"/>
</dbReference>
<dbReference type="SUPFAM" id="SSF56235">
    <property type="entry name" value="N-terminal nucleophile aminohydrolases (Ntn hydrolases)"/>
    <property type="match status" value="1"/>
</dbReference>